<evidence type="ECO:0000259" key="1">
    <source>
        <dbReference type="Pfam" id="PF13456"/>
    </source>
</evidence>
<dbReference type="PANTHER" id="PTHR47723:SF19">
    <property type="entry name" value="POLYNUCLEOTIDYL TRANSFERASE, RIBONUCLEASE H-LIKE SUPERFAMILY PROTEIN"/>
    <property type="match status" value="1"/>
</dbReference>
<dbReference type="Proteomes" id="UP001190926">
    <property type="component" value="Unassembled WGS sequence"/>
</dbReference>
<reference evidence="2 3" key="1">
    <citation type="journal article" date="2021" name="Nat. Commun.">
        <title>Incipient diploidization of the medicinal plant Perilla within 10,000 years.</title>
        <authorList>
            <person name="Zhang Y."/>
            <person name="Shen Q."/>
            <person name="Leng L."/>
            <person name="Zhang D."/>
            <person name="Chen S."/>
            <person name="Shi Y."/>
            <person name="Ning Z."/>
            <person name="Chen S."/>
        </authorList>
    </citation>
    <scope>NUCLEOTIDE SEQUENCE [LARGE SCALE GENOMIC DNA]</scope>
    <source>
        <strain evidence="3">cv. PC099</strain>
    </source>
</reference>
<dbReference type="GO" id="GO:0004523">
    <property type="term" value="F:RNA-DNA hybrid ribonuclease activity"/>
    <property type="evidence" value="ECO:0007669"/>
    <property type="project" value="InterPro"/>
</dbReference>
<name>A0AAD4IQ62_PERFH</name>
<dbReference type="SUPFAM" id="SSF53098">
    <property type="entry name" value="Ribonuclease H-like"/>
    <property type="match status" value="1"/>
</dbReference>
<dbReference type="InterPro" id="IPR012337">
    <property type="entry name" value="RNaseH-like_sf"/>
</dbReference>
<dbReference type="PANTHER" id="PTHR47723">
    <property type="entry name" value="OS05G0353850 PROTEIN"/>
    <property type="match status" value="1"/>
</dbReference>
<dbReference type="EMBL" id="SDAM02029498">
    <property type="protein sequence ID" value="KAH6757048.1"/>
    <property type="molecule type" value="Genomic_DNA"/>
</dbReference>
<proteinExistence type="predicted"/>
<keyword evidence="3" id="KW-1185">Reference proteome</keyword>
<dbReference type="AlphaFoldDB" id="A0AAD4IQ62"/>
<dbReference type="Gene3D" id="3.30.420.10">
    <property type="entry name" value="Ribonuclease H-like superfamily/Ribonuclease H"/>
    <property type="match status" value="1"/>
</dbReference>
<dbReference type="GO" id="GO:0003676">
    <property type="term" value="F:nucleic acid binding"/>
    <property type="evidence" value="ECO:0007669"/>
    <property type="project" value="InterPro"/>
</dbReference>
<dbReference type="CDD" id="cd06222">
    <property type="entry name" value="RNase_H_like"/>
    <property type="match status" value="1"/>
</dbReference>
<sequence>MPIIDPVSRSLRSRMVLWRPPEAPWVKLNTDGSYSTDLQMAVGGGGLVRDYTGSFLAGFCAPLRAASSFDAEFQALLHGLRLAVQYSDHI</sequence>
<gene>
    <name evidence="2" type="ORF">C2S53_018742</name>
</gene>
<dbReference type="InterPro" id="IPR044730">
    <property type="entry name" value="RNase_H-like_dom_plant"/>
</dbReference>
<dbReference type="InterPro" id="IPR002156">
    <property type="entry name" value="RNaseH_domain"/>
</dbReference>
<dbReference type="InterPro" id="IPR036397">
    <property type="entry name" value="RNaseH_sf"/>
</dbReference>
<organism evidence="2 3">
    <name type="scientific">Perilla frutescens var. hirtella</name>
    <name type="common">Perilla citriodora</name>
    <name type="synonym">Perilla setoyensis</name>
    <dbReference type="NCBI Taxonomy" id="608512"/>
    <lineage>
        <taxon>Eukaryota</taxon>
        <taxon>Viridiplantae</taxon>
        <taxon>Streptophyta</taxon>
        <taxon>Embryophyta</taxon>
        <taxon>Tracheophyta</taxon>
        <taxon>Spermatophyta</taxon>
        <taxon>Magnoliopsida</taxon>
        <taxon>eudicotyledons</taxon>
        <taxon>Gunneridae</taxon>
        <taxon>Pentapetalae</taxon>
        <taxon>asterids</taxon>
        <taxon>lamiids</taxon>
        <taxon>Lamiales</taxon>
        <taxon>Lamiaceae</taxon>
        <taxon>Nepetoideae</taxon>
        <taxon>Elsholtzieae</taxon>
        <taxon>Perilla</taxon>
    </lineage>
</organism>
<evidence type="ECO:0000313" key="3">
    <source>
        <dbReference type="Proteomes" id="UP001190926"/>
    </source>
</evidence>
<comment type="caution">
    <text evidence="2">The sequence shown here is derived from an EMBL/GenBank/DDBJ whole genome shotgun (WGS) entry which is preliminary data.</text>
</comment>
<dbReference type="InterPro" id="IPR053151">
    <property type="entry name" value="RNase_H-like"/>
</dbReference>
<evidence type="ECO:0000313" key="2">
    <source>
        <dbReference type="EMBL" id="KAH6757048.1"/>
    </source>
</evidence>
<feature type="domain" description="RNase H type-1" evidence="1">
    <location>
        <begin position="29"/>
        <end position="85"/>
    </location>
</feature>
<dbReference type="Pfam" id="PF13456">
    <property type="entry name" value="RVT_3"/>
    <property type="match status" value="1"/>
</dbReference>
<accession>A0AAD4IQ62</accession>
<protein>
    <recommendedName>
        <fullName evidence="1">RNase H type-1 domain-containing protein</fullName>
    </recommendedName>
</protein>